<dbReference type="PANTHER" id="PTHR34354">
    <property type="entry name" value="NADPH-DEPENDENT 7-CYANO-7-DEAZAGUANINE REDUCTASE"/>
    <property type="match status" value="1"/>
</dbReference>
<evidence type="ECO:0000313" key="5">
    <source>
        <dbReference type="EMBL" id="CAE7232738.1"/>
    </source>
</evidence>
<gene>
    <name evidence="5" type="primary">queF</name>
    <name evidence="5" type="ORF">SNEC2469_LOCUS3701</name>
</gene>
<dbReference type="InterPro" id="IPR043133">
    <property type="entry name" value="GTP-CH-I_C/QueF"/>
</dbReference>
<dbReference type="HAMAP" id="MF_00818">
    <property type="entry name" value="QueF_type1"/>
    <property type="match status" value="1"/>
</dbReference>
<keyword evidence="4" id="KW-0560">Oxidoreductase</keyword>
<evidence type="ECO:0000256" key="3">
    <source>
        <dbReference type="ARBA" id="ARBA00022857"/>
    </source>
</evidence>
<dbReference type="InterPro" id="IPR016856">
    <property type="entry name" value="QueF_type1"/>
</dbReference>
<name>A0A812KYI0_9DINO</name>
<dbReference type="EMBL" id="CAJNJA010008096">
    <property type="protein sequence ID" value="CAE7232738.1"/>
    <property type="molecule type" value="Genomic_DNA"/>
</dbReference>
<dbReference type="SUPFAM" id="SSF55620">
    <property type="entry name" value="Tetrahydrobiopterin biosynthesis enzymes-like"/>
    <property type="match status" value="1"/>
</dbReference>
<keyword evidence="2" id="KW-0671">Queuosine biosynthesis</keyword>
<keyword evidence="1" id="KW-0963">Cytoplasm</keyword>
<reference evidence="5" key="1">
    <citation type="submission" date="2021-02" db="EMBL/GenBank/DDBJ databases">
        <authorList>
            <person name="Dougan E. K."/>
            <person name="Rhodes N."/>
            <person name="Thang M."/>
            <person name="Chan C."/>
        </authorList>
    </citation>
    <scope>NUCLEOTIDE SEQUENCE</scope>
</reference>
<organism evidence="5 6">
    <name type="scientific">Symbiodinium necroappetens</name>
    <dbReference type="NCBI Taxonomy" id="1628268"/>
    <lineage>
        <taxon>Eukaryota</taxon>
        <taxon>Sar</taxon>
        <taxon>Alveolata</taxon>
        <taxon>Dinophyceae</taxon>
        <taxon>Suessiales</taxon>
        <taxon>Symbiodiniaceae</taxon>
        <taxon>Symbiodinium</taxon>
    </lineage>
</organism>
<dbReference type="GO" id="GO:0008616">
    <property type="term" value="P:tRNA queuosine(34) biosynthetic process"/>
    <property type="evidence" value="ECO:0007669"/>
    <property type="project" value="UniProtKB-KW"/>
</dbReference>
<evidence type="ECO:0000256" key="4">
    <source>
        <dbReference type="ARBA" id="ARBA00023002"/>
    </source>
</evidence>
<proteinExistence type="inferred from homology"/>
<dbReference type="Proteomes" id="UP000601435">
    <property type="component" value="Unassembled WGS sequence"/>
</dbReference>
<dbReference type="PANTHER" id="PTHR34354:SF1">
    <property type="entry name" value="NADPH-DEPENDENT 7-CYANO-7-DEAZAGUANINE REDUCTASE"/>
    <property type="match status" value="1"/>
</dbReference>
<comment type="caution">
    <text evidence="5">The sequence shown here is derived from an EMBL/GenBank/DDBJ whole genome shotgun (WGS) entry which is preliminary data.</text>
</comment>
<sequence>MPDATLLDCFPTPSDTPFVIEHVNEEFTSVCPVTGHPDFGDIVVRFVPRAGKDGGVCVELKSLKLYFQSFRNEGIYYEAVTNAIRDDLVAAMGPVWLQVVTIWRGRGGIRSVVRATHGEVPGEWVAI</sequence>
<evidence type="ECO:0000256" key="2">
    <source>
        <dbReference type="ARBA" id="ARBA00022785"/>
    </source>
</evidence>
<dbReference type="Pfam" id="PF14489">
    <property type="entry name" value="QueF"/>
    <property type="match status" value="1"/>
</dbReference>
<keyword evidence="3" id="KW-0521">NADP</keyword>
<dbReference type="AlphaFoldDB" id="A0A812KYI0"/>
<dbReference type="InterPro" id="IPR050084">
    <property type="entry name" value="NADPH_dep_7-cyano-7-deazaG_red"/>
</dbReference>
<evidence type="ECO:0000313" key="6">
    <source>
        <dbReference type="Proteomes" id="UP000601435"/>
    </source>
</evidence>
<dbReference type="GO" id="GO:0005737">
    <property type="term" value="C:cytoplasm"/>
    <property type="evidence" value="ECO:0007669"/>
    <property type="project" value="InterPro"/>
</dbReference>
<protein>
    <submittedName>
        <fullName evidence="5">QueF protein</fullName>
    </submittedName>
</protein>
<keyword evidence="6" id="KW-1185">Reference proteome</keyword>
<dbReference type="Gene3D" id="3.30.1130.10">
    <property type="match status" value="1"/>
</dbReference>
<evidence type="ECO:0000256" key="1">
    <source>
        <dbReference type="ARBA" id="ARBA00022490"/>
    </source>
</evidence>
<dbReference type="GO" id="GO:0033739">
    <property type="term" value="F:preQ1 synthase activity"/>
    <property type="evidence" value="ECO:0007669"/>
    <property type="project" value="InterPro"/>
</dbReference>
<dbReference type="SMR" id="A0A812KYI0"/>
<accession>A0A812KYI0</accession>
<dbReference type="InterPro" id="IPR029500">
    <property type="entry name" value="QueF"/>
</dbReference>
<dbReference type="OrthoDB" id="10260785at2759"/>
<dbReference type="NCBIfam" id="TIGR03139">
    <property type="entry name" value="QueF-II"/>
    <property type="match status" value="1"/>
</dbReference>